<dbReference type="PROSITE" id="PS50134">
    <property type="entry name" value="ZF_TAZ"/>
    <property type="match status" value="1"/>
</dbReference>
<dbReference type="InterPro" id="IPR035898">
    <property type="entry name" value="TAZ_dom_sf"/>
</dbReference>
<comment type="subcellular location">
    <subcellularLocation>
        <location evidence="1">Nucleus</location>
    </subcellularLocation>
</comment>
<evidence type="ECO:0000256" key="6">
    <source>
        <dbReference type="ARBA" id="ARBA00022833"/>
    </source>
</evidence>
<dbReference type="GO" id="GO:0000123">
    <property type="term" value="C:histone acetyltransferase complex"/>
    <property type="evidence" value="ECO:0007669"/>
    <property type="project" value="TreeGrafter"/>
</dbReference>
<evidence type="ECO:0000256" key="8">
    <source>
        <dbReference type="ARBA" id="ARBA00023015"/>
    </source>
</evidence>
<name>A0A4S8JDP8_MUSBA</name>
<dbReference type="CDD" id="cd15802">
    <property type="entry name" value="RING_CBP-p300"/>
    <property type="match status" value="1"/>
</dbReference>
<evidence type="ECO:0000256" key="4">
    <source>
        <dbReference type="ARBA" id="ARBA00022723"/>
    </source>
</evidence>
<keyword evidence="14" id="KW-1185">Reference proteome</keyword>
<evidence type="ECO:0000259" key="12">
    <source>
        <dbReference type="PROSITE" id="PS50134"/>
    </source>
</evidence>
<comment type="catalytic activity">
    <reaction evidence="11">
        <text>L-lysyl-[protein] + acetyl-CoA = N(6)-acetyl-L-lysyl-[protein] + CoA + H(+)</text>
        <dbReference type="Rhea" id="RHEA:45948"/>
        <dbReference type="Rhea" id="RHEA-COMP:9752"/>
        <dbReference type="Rhea" id="RHEA-COMP:10731"/>
        <dbReference type="ChEBI" id="CHEBI:15378"/>
        <dbReference type="ChEBI" id="CHEBI:29969"/>
        <dbReference type="ChEBI" id="CHEBI:57287"/>
        <dbReference type="ChEBI" id="CHEBI:57288"/>
        <dbReference type="ChEBI" id="CHEBI:61930"/>
        <dbReference type="EC" id="2.3.1.48"/>
    </reaction>
</comment>
<keyword evidence="3" id="KW-0808">Transferase</keyword>
<dbReference type="AlphaFoldDB" id="A0A4S8JDP8"/>
<keyword evidence="7" id="KW-0156">Chromatin regulator</keyword>
<dbReference type="InterPro" id="IPR010303">
    <property type="entry name" value="RING_CBP-p300"/>
</dbReference>
<dbReference type="PANTHER" id="PTHR13808:SF1">
    <property type="entry name" value="HISTONE ACETYLTRANSFERASE"/>
    <property type="match status" value="1"/>
</dbReference>
<dbReference type="GO" id="GO:0005667">
    <property type="term" value="C:transcription regulator complex"/>
    <property type="evidence" value="ECO:0007669"/>
    <property type="project" value="TreeGrafter"/>
</dbReference>
<proteinExistence type="predicted"/>
<dbReference type="Gene3D" id="1.20.1020.10">
    <property type="entry name" value="TAZ domain"/>
    <property type="match status" value="1"/>
</dbReference>
<dbReference type="PANTHER" id="PTHR13808">
    <property type="entry name" value="CBP/P300-RELATED"/>
    <property type="match status" value="1"/>
</dbReference>
<keyword evidence="9" id="KW-0804">Transcription</keyword>
<feature type="domain" description="TAZ-type" evidence="12">
    <location>
        <begin position="605"/>
        <end position="686"/>
    </location>
</feature>
<accession>A0A4S8JDP8</accession>
<dbReference type="EC" id="2.3.1.48" evidence="2"/>
<organism evidence="13 14">
    <name type="scientific">Musa balbisiana</name>
    <name type="common">Banana</name>
    <dbReference type="NCBI Taxonomy" id="52838"/>
    <lineage>
        <taxon>Eukaryota</taxon>
        <taxon>Viridiplantae</taxon>
        <taxon>Streptophyta</taxon>
        <taxon>Embryophyta</taxon>
        <taxon>Tracheophyta</taxon>
        <taxon>Spermatophyta</taxon>
        <taxon>Magnoliopsida</taxon>
        <taxon>Liliopsida</taxon>
        <taxon>Zingiberales</taxon>
        <taxon>Musaceae</taxon>
        <taxon>Musa</taxon>
    </lineage>
</organism>
<dbReference type="GO" id="GO:0045944">
    <property type="term" value="P:positive regulation of transcription by RNA polymerase II"/>
    <property type="evidence" value="ECO:0007669"/>
    <property type="project" value="TreeGrafter"/>
</dbReference>
<dbReference type="Pfam" id="PF02135">
    <property type="entry name" value="zf-TAZ"/>
    <property type="match status" value="1"/>
</dbReference>
<dbReference type="SMART" id="SM00551">
    <property type="entry name" value="ZnF_TAZ"/>
    <property type="match status" value="1"/>
</dbReference>
<evidence type="ECO:0000256" key="9">
    <source>
        <dbReference type="ARBA" id="ARBA00023163"/>
    </source>
</evidence>
<dbReference type="EMBL" id="PYDT01000005">
    <property type="protein sequence ID" value="THU59968.1"/>
    <property type="molecule type" value="Genomic_DNA"/>
</dbReference>
<comment type="caution">
    <text evidence="13">The sequence shown here is derived from an EMBL/GenBank/DDBJ whole genome shotgun (WGS) entry which is preliminary data.</text>
</comment>
<evidence type="ECO:0000256" key="10">
    <source>
        <dbReference type="ARBA" id="ARBA00023242"/>
    </source>
</evidence>
<evidence type="ECO:0000313" key="13">
    <source>
        <dbReference type="EMBL" id="THU59968.1"/>
    </source>
</evidence>
<keyword evidence="10" id="KW-0539">Nucleus</keyword>
<evidence type="ECO:0000256" key="1">
    <source>
        <dbReference type="ARBA" id="ARBA00004123"/>
    </source>
</evidence>
<sequence>MVRYYQIGTYHLIWEKNGRPGAAPQEGNKGDEICSDVSFPQTTASSFDPTHPTEVEEHVDRGVPIPCGSSVLHATPVAMSDATRGTVLPLQAATSERFASLKRMPNTSGILGPLRLDVYLNLALEPVEHHLFSVIKNVLNNNRPLSHHITSSASSTMIPTRGILNNGSTNAASSVQLENPTITATSTIVATQTTANMGNLISTTNGPTDAGNNASLNTSDGTVSNGYQHQSANFGLGSCTSSVMSSTRIPRQFSQMIPTPAIDNQKAVSANSEFSDGAGFNSTESTVALQSFQQKKYFASQSSDILHSLGAQIGAEMRSNVLHKSSPYGFSNGLVNGALGLIGNNMQLSRPAASESFLSPNIYASSPKPLQQNIEQQHHHSRMPTSLSQQISPMITDDYTVKMTDEILHRSDSSGLSVMNNMNSLQLPQRHQQSMQNQQLTLKNGPLRKFSVTSNVGEQLVAAHANVACSESLSLSAAQQVQSSELQTRHQLNTFAEGHSKSAQFLGYLPSCQDFQVSVSEDSQQLLHPHLQSDGVLDNFGWISSGSQAELMQFQWQPQSLQKAQMPDKPSCQLQEELHQRRTGQDKAQQSHLSAREVNHRHDKSMRQQNYLKQMRWLLFLHHARRCPSIKGLCKEANCTKAQELVVHMDICNSEQCKFPHCFQSRKLVRHIRNCQAADCPVCIPVRDRIAANYKAHACALSDTVLMSEINICANGIKTDTIPPEYSEDSQPASKRVKIQNISLFPNSEDLQVCVPSGNEQYDFQETQAIVKISANSEVIVKMEEPSGPGQEKLPIFGSDVNENESFPSCETDNSVSNPVNSHVKQETMVVDMLLDQVASGVKQNPDNQSTDQVTVSKSGKPKIKGVSLIELFTPEQIKEHIIGLRQWIGQSKAKAERNQAMERLMTENSCQLCAVEKLTFEPPPIYCSRCGARIKRNVFYYTIGSGETRLYICTPCYNEARGDTIEALKDLHS</sequence>
<keyword evidence="8" id="KW-0805">Transcription regulation</keyword>
<protein>
    <recommendedName>
        <fullName evidence="2">histone acetyltransferase</fullName>
        <ecNumber evidence="2">2.3.1.48</ecNumber>
    </recommendedName>
</protein>
<keyword evidence="4" id="KW-0479">Metal-binding</keyword>
<dbReference type="GO" id="GO:0003713">
    <property type="term" value="F:transcription coactivator activity"/>
    <property type="evidence" value="ECO:0007669"/>
    <property type="project" value="TreeGrafter"/>
</dbReference>
<keyword evidence="6" id="KW-0862">Zinc</keyword>
<evidence type="ECO:0000256" key="3">
    <source>
        <dbReference type="ARBA" id="ARBA00022679"/>
    </source>
</evidence>
<keyword evidence="5" id="KW-0863">Zinc-finger</keyword>
<dbReference type="STRING" id="52838.A0A4S8JDP8"/>
<evidence type="ECO:0000256" key="11">
    <source>
        <dbReference type="ARBA" id="ARBA00048017"/>
    </source>
</evidence>
<evidence type="ECO:0000313" key="14">
    <source>
        <dbReference type="Proteomes" id="UP000317650"/>
    </source>
</evidence>
<dbReference type="GO" id="GO:0005634">
    <property type="term" value="C:nucleus"/>
    <property type="evidence" value="ECO:0007669"/>
    <property type="project" value="UniProtKB-SubCell"/>
</dbReference>
<dbReference type="GO" id="GO:0008270">
    <property type="term" value="F:zinc ion binding"/>
    <property type="evidence" value="ECO:0007669"/>
    <property type="project" value="UniProtKB-KW"/>
</dbReference>
<reference evidence="13 14" key="1">
    <citation type="journal article" date="2019" name="Nat. Plants">
        <title>Genome sequencing of Musa balbisiana reveals subgenome evolution and function divergence in polyploid bananas.</title>
        <authorList>
            <person name="Yao X."/>
        </authorList>
    </citation>
    <scope>NUCLEOTIDE SEQUENCE [LARGE SCALE GENOMIC DNA]</scope>
    <source>
        <strain evidence="14">cv. DH-PKW</strain>
        <tissue evidence="13">Leaves</tissue>
    </source>
</reference>
<dbReference type="InterPro" id="IPR000197">
    <property type="entry name" value="Znf_TAZ"/>
</dbReference>
<evidence type="ECO:0000256" key="7">
    <source>
        <dbReference type="ARBA" id="ARBA00022853"/>
    </source>
</evidence>
<evidence type="ECO:0000256" key="5">
    <source>
        <dbReference type="ARBA" id="ARBA00022771"/>
    </source>
</evidence>
<dbReference type="GO" id="GO:0004402">
    <property type="term" value="F:histone acetyltransferase activity"/>
    <property type="evidence" value="ECO:0007669"/>
    <property type="project" value="InterPro"/>
</dbReference>
<dbReference type="Proteomes" id="UP000317650">
    <property type="component" value="Chromosome 7"/>
</dbReference>
<dbReference type="SUPFAM" id="SSF57933">
    <property type="entry name" value="TAZ domain"/>
    <property type="match status" value="1"/>
</dbReference>
<evidence type="ECO:0000256" key="2">
    <source>
        <dbReference type="ARBA" id="ARBA00013184"/>
    </source>
</evidence>
<dbReference type="InterPro" id="IPR013178">
    <property type="entry name" value="Histone_AcTrfase_Rtt109/CBP"/>
</dbReference>
<gene>
    <name evidence="13" type="ORF">C4D60_Mb07t07640</name>
</gene>
<dbReference type="GO" id="GO:0031490">
    <property type="term" value="F:chromatin DNA binding"/>
    <property type="evidence" value="ECO:0007669"/>
    <property type="project" value="TreeGrafter"/>
</dbReference>